<organism evidence="8 9">
    <name type="scientific">Pichia kluyveri</name>
    <name type="common">Yeast</name>
    <dbReference type="NCBI Taxonomy" id="36015"/>
    <lineage>
        <taxon>Eukaryota</taxon>
        <taxon>Fungi</taxon>
        <taxon>Dikarya</taxon>
        <taxon>Ascomycota</taxon>
        <taxon>Saccharomycotina</taxon>
        <taxon>Pichiomycetes</taxon>
        <taxon>Pichiales</taxon>
        <taxon>Pichiaceae</taxon>
        <taxon>Pichia</taxon>
    </lineage>
</organism>
<comment type="subcellular location">
    <subcellularLocation>
        <location evidence="1">Membrane</location>
        <topology evidence="1">Single-pass type II membrane protein</topology>
    </subcellularLocation>
</comment>
<gene>
    <name evidence="8" type="ORF">DAPK24_034170</name>
</gene>
<keyword evidence="7" id="KW-1133">Transmembrane helix</keyword>
<keyword evidence="3" id="KW-0328">Glycosyltransferase</keyword>
<evidence type="ECO:0000256" key="7">
    <source>
        <dbReference type="SAM" id="Phobius"/>
    </source>
</evidence>
<dbReference type="FunFam" id="3.90.550.10:FF:000051">
    <property type="entry name" value="Alpha-1,2-mannosyltransferase (Ktr4)"/>
    <property type="match status" value="1"/>
</dbReference>
<dbReference type="PANTHER" id="PTHR31121:SF8">
    <property type="entry name" value="GLYCOLIPID 2-ALPHA-MANNOSYLTRANSFERASE-RELATED"/>
    <property type="match status" value="1"/>
</dbReference>
<sequence length="406" mass="48281">MVNQRYKTLVIQAFAILGFILILYKLANRNGNSISSPPNYQKLAESLNFKNNNNNNNIDLTNGISFGTDPFLGKELLIKQYQKANATIMTLCEERDLKGVIETVRKLEDRFNKNYHYDWVFLNNEPFSDEFKEKVSKFVSGNSRFGVIPIEHWSYPEFIDKEKAKLEREKMENEGVIYGGSESYRHMCRFNSGFFYRHPIMEEYKYYWRVEPHVEFTCDINYDPFKFMEDNNKIYGFTITIHEFLRTIETLWDTTKKFIKNNPSYLPNDNLMKFISNDKGESYNLCHFWSNFEIADMDFWRSKEYEEYFQFLDKSGGFFYERWGDAPVHSIAVSLFLSKDKLHFFKDIGYQHGVYQMCPIEDNLYNGNKCFCEKENDFTFDGYACGKELFSAMGWTKPDNWEKYAD</sequence>
<dbReference type="GO" id="GO:0006487">
    <property type="term" value="P:protein N-linked glycosylation"/>
    <property type="evidence" value="ECO:0007669"/>
    <property type="project" value="TreeGrafter"/>
</dbReference>
<reference evidence="8 9" key="1">
    <citation type="journal article" date="2023" name="Elife">
        <title>Identification of key yeast species and microbe-microbe interactions impacting larval growth of Drosophila in the wild.</title>
        <authorList>
            <person name="Mure A."/>
            <person name="Sugiura Y."/>
            <person name="Maeda R."/>
            <person name="Honda K."/>
            <person name="Sakurai N."/>
            <person name="Takahashi Y."/>
            <person name="Watada M."/>
            <person name="Katoh T."/>
            <person name="Gotoh A."/>
            <person name="Gotoh Y."/>
            <person name="Taniguchi I."/>
            <person name="Nakamura K."/>
            <person name="Hayashi T."/>
            <person name="Katayama T."/>
            <person name="Uemura T."/>
            <person name="Hattori Y."/>
        </authorList>
    </citation>
    <scope>NUCLEOTIDE SEQUENCE [LARGE SCALE GENOMIC DNA]</scope>
    <source>
        <strain evidence="8 9">PK-24</strain>
    </source>
</reference>
<name>A0AAV5R735_PICKL</name>
<dbReference type="PANTHER" id="PTHR31121">
    <property type="entry name" value="ALPHA-1,2 MANNOSYLTRANSFERASE KTR1"/>
    <property type="match status" value="1"/>
</dbReference>
<dbReference type="Pfam" id="PF01793">
    <property type="entry name" value="Glyco_transf_15"/>
    <property type="match status" value="1"/>
</dbReference>
<feature type="transmembrane region" description="Helical" evidence="7">
    <location>
        <begin position="9"/>
        <end position="27"/>
    </location>
</feature>
<keyword evidence="5" id="KW-0735">Signal-anchor</keyword>
<proteinExistence type="inferred from homology"/>
<evidence type="ECO:0000256" key="6">
    <source>
        <dbReference type="PIRSR" id="PIRSR018153-1"/>
    </source>
</evidence>
<dbReference type="InterPro" id="IPR002685">
    <property type="entry name" value="Glyco_trans_15"/>
</dbReference>
<evidence type="ECO:0000256" key="1">
    <source>
        <dbReference type="ARBA" id="ARBA00004606"/>
    </source>
</evidence>
<evidence type="ECO:0000256" key="3">
    <source>
        <dbReference type="ARBA" id="ARBA00022676"/>
    </source>
</evidence>
<evidence type="ECO:0000256" key="4">
    <source>
        <dbReference type="ARBA" id="ARBA00022679"/>
    </source>
</evidence>
<comment type="caution">
    <text evidence="8">The sequence shown here is derived from an EMBL/GenBank/DDBJ whole genome shotgun (WGS) entry which is preliminary data.</text>
</comment>
<evidence type="ECO:0000256" key="5">
    <source>
        <dbReference type="ARBA" id="ARBA00022968"/>
    </source>
</evidence>
<dbReference type="GO" id="GO:0005794">
    <property type="term" value="C:Golgi apparatus"/>
    <property type="evidence" value="ECO:0007669"/>
    <property type="project" value="TreeGrafter"/>
</dbReference>
<dbReference type="SUPFAM" id="SSF53448">
    <property type="entry name" value="Nucleotide-diphospho-sugar transferases"/>
    <property type="match status" value="1"/>
</dbReference>
<dbReference type="InterPro" id="IPR029044">
    <property type="entry name" value="Nucleotide-diphossugar_trans"/>
</dbReference>
<dbReference type="GO" id="GO:0000032">
    <property type="term" value="P:cell wall mannoprotein biosynthetic process"/>
    <property type="evidence" value="ECO:0007669"/>
    <property type="project" value="TreeGrafter"/>
</dbReference>
<evidence type="ECO:0000313" key="8">
    <source>
        <dbReference type="EMBL" id="GMM46842.1"/>
    </source>
</evidence>
<keyword evidence="9" id="KW-1185">Reference proteome</keyword>
<feature type="active site" description="Nucleophile" evidence="6">
    <location>
        <position position="293"/>
    </location>
</feature>
<evidence type="ECO:0000313" key="9">
    <source>
        <dbReference type="Proteomes" id="UP001378960"/>
    </source>
</evidence>
<accession>A0AAV5R735</accession>
<keyword evidence="4" id="KW-0808">Transferase</keyword>
<dbReference type="EMBL" id="BTGB01000005">
    <property type="protein sequence ID" value="GMM46842.1"/>
    <property type="molecule type" value="Genomic_DNA"/>
</dbReference>
<dbReference type="PIRSF" id="PIRSF018153">
    <property type="entry name" value="Glyco_trans_15"/>
    <property type="match status" value="1"/>
</dbReference>
<dbReference type="Proteomes" id="UP001378960">
    <property type="component" value="Unassembled WGS sequence"/>
</dbReference>
<comment type="similarity">
    <text evidence="2">Belongs to the glycosyltransferase 15 family.</text>
</comment>
<keyword evidence="7" id="KW-0472">Membrane</keyword>
<dbReference type="AlphaFoldDB" id="A0AAV5R735"/>
<dbReference type="GO" id="GO:0006493">
    <property type="term" value="P:protein O-linked glycosylation"/>
    <property type="evidence" value="ECO:0007669"/>
    <property type="project" value="TreeGrafter"/>
</dbReference>
<dbReference type="GO" id="GO:0000026">
    <property type="term" value="F:alpha-1,2-mannosyltransferase activity"/>
    <property type="evidence" value="ECO:0007669"/>
    <property type="project" value="TreeGrafter"/>
</dbReference>
<protein>
    <submittedName>
        <fullName evidence="8">Alpha-1,2-mannosyltransferase</fullName>
    </submittedName>
</protein>
<dbReference type="GO" id="GO:0016020">
    <property type="term" value="C:membrane"/>
    <property type="evidence" value="ECO:0007669"/>
    <property type="project" value="UniProtKB-SubCell"/>
</dbReference>
<dbReference type="Gene3D" id="3.90.550.10">
    <property type="entry name" value="Spore Coat Polysaccharide Biosynthesis Protein SpsA, Chain A"/>
    <property type="match status" value="1"/>
</dbReference>
<keyword evidence="7" id="KW-0812">Transmembrane</keyword>
<evidence type="ECO:0000256" key="2">
    <source>
        <dbReference type="ARBA" id="ARBA00007677"/>
    </source>
</evidence>